<dbReference type="SUPFAM" id="SSF53474">
    <property type="entry name" value="alpha/beta-Hydrolases"/>
    <property type="match status" value="1"/>
</dbReference>
<protein>
    <submittedName>
        <fullName evidence="2">Hydrolase</fullName>
    </submittedName>
</protein>
<organism evidence="2 3">
    <name type="scientific">Marinilactibacillus psychrotolerans 42ea</name>
    <dbReference type="NCBI Taxonomy" id="1255609"/>
    <lineage>
        <taxon>Bacteria</taxon>
        <taxon>Bacillati</taxon>
        <taxon>Bacillota</taxon>
        <taxon>Bacilli</taxon>
        <taxon>Lactobacillales</taxon>
        <taxon>Carnobacteriaceae</taxon>
        <taxon>Marinilactibacillus</taxon>
    </lineage>
</organism>
<dbReference type="PRINTS" id="PR00111">
    <property type="entry name" value="ABHYDROLASE"/>
</dbReference>
<sequence>MNEFIYSKHAKISVDKSGTGEEVVLFIHAGIADKRMWFNEIKSLAHQYSIINMDLPGFGKSEILGTKIEYTDVIRTVLDYYDLKQIAIVSASFGAKIAIDFCLIFPEYVNKMVLVSPAISGWEDSAEITEYEQMEESLSSLPERIELNYNFWIKRERNEKSINLTTKDLMYNMLFDNLSIDTSEIEEVELIDNSLKRIENIRHPILIINGAQDVSDFIAIGKRLLSKIPNAKLKVIPEAAHLPNLENSTIFIQYLLSFLNQSK</sequence>
<evidence type="ECO:0000313" key="2">
    <source>
        <dbReference type="EMBL" id="SJN41809.1"/>
    </source>
</evidence>
<proteinExistence type="predicted"/>
<dbReference type="InterPro" id="IPR050266">
    <property type="entry name" value="AB_hydrolase_sf"/>
</dbReference>
<feature type="domain" description="AB hydrolase-1" evidence="1">
    <location>
        <begin position="23"/>
        <end position="120"/>
    </location>
</feature>
<dbReference type="Proteomes" id="UP000195611">
    <property type="component" value="Unassembled WGS sequence"/>
</dbReference>
<dbReference type="EMBL" id="FUKW01000132">
    <property type="protein sequence ID" value="SJN41809.1"/>
    <property type="molecule type" value="Genomic_DNA"/>
</dbReference>
<dbReference type="Gene3D" id="3.40.50.1820">
    <property type="entry name" value="alpha/beta hydrolase"/>
    <property type="match status" value="1"/>
</dbReference>
<dbReference type="Pfam" id="PF00561">
    <property type="entry name" value="Abhydrolase_1"/>
    <property type="match status" value="1"/>
</dbReference>
<name>A0A1R4KBZ0_9LACT</name>
<dbReference type="GeneID" id="96910667"/>
<dbReference type="GO" id="GO:0016787">
    <property type="term" value="F:hydrolase activity"/>
    <property type="evidence" value="ECO:0007669"/>
    <property type="project" value="UniProtKB-KW"/>
</dbReference>
<dbReference type="InterPro" id="IPR029058">
    <property type="entry name" value="AB_hydrolase_fold"/>
</dbReference>
<reference evidence="2 3" key="1">
    <citation type="submission" date="2017-02" db="EMBL/GenBank/DDBJ databases">
        <authorList>
            <person name="Peterson S.W."/>
        </authorList>
    </citation>
    <scope>NUCLEOTIDE SEQUENCE [LARGE SCALE GENOMIC DNA]</scope>
    <source>
        <strain evidence="2 3">42ea</strain>
    </source>
</reference>
<evidence type="ECO:0000259" key="1">
    <source>
        <dbReference type="Pfam" id="PF00561"/>
    </source>
</evidence>
<gene>
    <name evidence="2" type="ORF">FM115_09100</name>
</gene>
<keyword evidence="2" id="KW-0378">Hydrolase</keyword>
<dbReference type="InterPro" id="IPR000073">
    <property type="entry name" value="AB_hydrolase_1"/>
</dbReference>
<evidence type="ECO:0000313" key="3">
    <source>
        <dbReference type="Proteomes" id="UP000195611"/>
    </source>
</evidence>
<dbReference type="PANTHER" id="PTHR43798">
    <property type="entry name" value="MONOACYLGLYCEROL LIPASE"/>
    <property type="match status" value="1"/>
</dbReference>
<dbReference type="GO" id="GO:0016020">
    <property type="term" value="C:membrane"/>
    <property type="evidence" value="ECO:0007669"/>
    <property type="project" value="TreeGrafter"/>
</dbReference>
<dbReference type="PANTHER" id="PTHR43798:SF33">
    <property type="entry name" value="HYDROLASE, PUTATIVE (AFU_ORTHOLOGUE AFUA_2G14860)-RELATED"/>
    <property type="match status" value="1"/>
</dbReference>
<accession>A0A1R4KBZ0</accession>
<dbReference type="RefSeq" id="WP_087059490.1">
    <property type="nucleotide sequence ID" value="NZ_FUKW01000132.1"/>
</dbReference>
<dbReference type="AlphaFoldDB" id="A0A1R4KBZ0"/>